<evidence type="ECO:0000313" key="2">
    <source>
        <dbReference type="Proteomes" id="UP000604046"/>
    </source>
</evidence>
<reference evidence="1" key="1">
    <citation type="submission" date="2021-02" db="EMBL/GenBank/DDBJ databases">
        <authorList>
            <person name="Dougan E. K."/>
            <person name="Rhodes N."/>
            <person name="Thang M."/>
            <person name="Chan C."/>
        </authorList>
    </citation>
    <scope>NUCLEOTIDE SEQUENCE</scope>
</reference>
<keyword evidence="2" id="KW-1185">Reference proteome</keyword>
<evidence type="ECO:0000313" key="1">
    <source>
        <dbReference type="EMBL" id="CAE7262304.1"/>
    </source>
</evidence>
<protein>
    <submittedName>
        <fullName evidence="1">Uncharacterized protein</fullName>
    </submittedName>
</protein>
<dbReference type="OrthoDB" id="433494at2759"/>
<comment type="caution">
    <text evidence="1">The sequence shown here is derived from an EMBL/GenBank/DDBJ whole genome shotgun (WGS) entry which is preliminary data.</text>
</comment>
<dbReference type="EMBL" id="CAJNDS010001502">
    <property type="protein sequence ID" value="CAE7262304.1"/>
    <property type="molecule type" value="Genomic_DNA"/>
</dbReference>
<proteinExistence type="predicted"/>
<dbReference type="Proteomes" id="UP000604046">
    <property type="component" value="Unassembled WGS sequence"/>
</dbReference>
<name>A0A812MBM8_9DINO</name>
<dbReference type="AlphaFoldDB" id="A0A812MBM8"/>
<organism evidence="1 2">
    <name type="scientific">Symbiodinium natans</name>
    <dbReference type="NCBI Taxonomy" id="878477"/>
    <lineage>
        <taxon>Eukaryota</taxon>
        <taxon>Sar</taxon>
        <taxon>Alveolata</taxon>
        <taxon>Dinophyceae</taxon>
        <taxon>Suessiales</taxon>
        <taxon>Symbiodiniaceae</taxon>
        <taxon>Symbiodinium</taxon>
    </lineage>
</organism>
<gene>
    <name evidence="1" type="ORF">SNAT2548_LOCUS13752</name>
</gene>
<accession>A0A812MBM8</accession>
<sequence length="437" mass="50869">MSQPVQGQSEGGSWVSWTWTQLSDENSPLSFLLGNGLDTAMKYGLDTGFGFIQTVCAIVGTVTMTAAAKRALYPQARPVEPLFNRLRMEGGPLPPTQQHIWFQTDPYKLLKHNRIVILQGESQSGKTLLLRTAIPWRNRWTIWPLSWICWRGIYMNGGEAHRQDSFGQWITFQMFGTLVRVGSEIKQCVWAYRKQQWFCLAMEKMRIPFPLLLPKPVFVIVDQFEEVLRKYPEQAMAWADAVVHSHARNNYARILFVVNSDFGAQSLLNLATRGIQFERIYMLPPKEDWRYARADKELFKQCGSNVGLYKKVARRLRDGRLHKSDVDQFVMETRARWQRDFTIPFPVWPHQSWFNLPLAQAKRELVKGLDVLLQSEYRTPEQNFIRTNKVLEVVIPQLELLDSTQLFDSSMADWTRHHRRFHPTESLDSLILTKHEA</sequence>